<name>A0A412HHQ8_9BACT</name>
<dbReference type="InterPro" id="IPR017853">
    <property type="entry name" value="GH"/>
</dbReference>
<keyword evidence="2 7" id="KW-0378">Hydrolase</keyword>
<dbReference type="PANTHER" id="PTHR31297">
    <property type="entry name" value="GLUCAN ENDO-1,6-BETA-GLUCOSIDASE B"/>
    <property type="match status" value="1"/>
</dbReference>
<keyword evidence="4" id="KW-0119">Carbohydrate metabolism</keyword>
<keyword evidence="6" id="KW-0624">Polysaccharide degradation</keyword>
<dbReference type="PANTHER" id="PTHR31297:SF41">
    <property type="entry name" value="ENDOGLUCANASE, PUTATIVE (AFU_ORTHOLOGUE AFUA_5G01830)-RELATED"/>
    <property type="match status" value="1"/>
</dbReference>
<dbReference type="RefSeq" id="WP_118085630.1">
    <property type="nucleotide sequence ID" value="NZ_QRVA01000004.1"/>
</dbReference>
<evidence type="ECO:0000256" key="8">
    <source>
        <dbReference type="SAM" id="SignalP"/>
    </source>
</evidence>
<dbReference type="InterPro" id="IPR022790">
    <property type="entry name" value="GH26_dom"/>
</dbReference>
<dbReference type="InterPro" id="IPR001547">
    <property type="entry name" value="Glyco_hydro_5"/>
</dbReference>
<feature type="chain" id="PRO_5019501340" evidence="8">
    <location>
        <begin position="20"/>
        <end position="787"/>
    </location>
</feature>
<proteinExistence type="inferred from homology"/>
<evidence type="ECO:0000256" key="5">
    <source>
        <dbReference type="ARBA" id="ARBA00023295"/>
    </source>
</evidence>
<comment type="similarity">
    <text evidence="7">Belongs to the glycosyl hydrolase 26 family.</text>
</comment>
<feature type="signal peptide" evidence="8">
    <location>
        <begin position="1"/>
        <end position="19"/>
    </location>
</feature>
<dbReference type="Proteomes" id="UP000283872">
    <property type="component" value="Unassembled WGS sequence"/>
</dbReference>
<evidence type="ECO:0000256" key="6">
    <source>
        <dbReference type="ARBA" id="ARBA00023326"/>
    </source>
</evidence>
<protein>
    <submittedName>
        <fullName evidence="10">B-1,4-endoglucanase</fullName>
    </submittedName>
</protein>
<feature type="domain" description="GH26" evidence="9">
    <location>
        <begin position="105"/>
        <end position="428"/>
    </location>
</feature>
<dbReference type="EMBL" id="QRVA01000004">
    <property type="protein sequence ID" value="RGS18331.1"/>
    <property type="molecule type" value="Genomic_DNA"/>
</dbReference>
<reference evidence="10 11" key="1">
    <citation type="submission" date="2018-08" db="EMBL/GenBank/DDBJ databases">
        <title>A genome reference for cultivated species of the human gut microbiota.</title>
        <authorList>
            <person name="Zou Y."/>
            <person name="Xue W."/>
            <person name="Luo G."/>
        </authorList>
    </citation>
    <scope>NUCLEOTIDE SEQUENCE [LARGE SCALE GENOMIC DNA]</scope>
    <source>
        <strain evidence="10 11">AF24-12</strain>
    </source>
</reference>
<dbReference type="GO" id="GO:0005576">
    <property type="term" value="C:extracellular region"/>
    <property type="evidence" value="ECO:0007669"/>
    <property type="project" value="TreeGrafter"/>
</dbReference>
<accession>A0A412HHQ8</accession>
<evidence type="ECO:0000256" key="1">
    <source>
        <dbReference type="ARBA" id="ARBA00005641"/>
    </source>
</evidence>
<dbReference type="InterPro" id="IPR050386">
    <property type="entry name" value="Glycosyl_hydrolase_5"/>
</dbReference>
<evidence type="ECO:0000256" key="4">
    <source>
        <dbReference type="ARBA" id="ARBA00023277"/>
    </source>
</evidence>
<organism evidence="10 11">
    <name type="scientific">Segatella copri</name>
    <dbReference type="NCBI Taxonomy" id="165179"/>
    <lineage>
        <taxon>Bacteria</taxon>
        <taxon>Pseudomonadati</taxon>
        <taxon>Bacteroidota</taxon>
        <taxon>Bacteroidia</taxon>
        <taxon>Bacteroidales</taxon>
        <taxon>Prevotellaceae</taxon>
        <taxon>Segatella</taxon>
    </lineage>
</organism>
<comment type="caution">
    <text evidence="10">The sequence shown here is derived from an EMBL/GenBank/DDBJ whole genome shotgun (WGS) entry which is preliminary data.</text>
</comment>
<evidence type="ECO:0000313" key="10">
    <source>
        <dbReference type="EMBL" id="RGS18331.1"/>
    </source>
</evidence>
<feature type="active site" description="Proton donor" evidence="7">
    <location>
        <position position="263"/>
    </location>
</feature>
<evidence type="ECO:0000256" key="7">
    <source>
        <dbReference type="PROSITE-ProRule" id="PRU01100"/>
    </source>
</evidence>
<dbReference type="SUPFAM" id="SSF51445">
    <property type="entry name" value="(Trans)glycosidases"/>
    <property type="match status" value="2"/>
</dbReference>
<comment type="similarity">
    <text evidence="1">Belongs to the glycosyl hydrolase 5 (cellulase A) family.</text>
</comment>
<keyword evidence="5 7" id="KW-0326">Glycosidase</keyword>
<evidence type="ECO:0000259" key="9">
    <source>
        <dbReference type="PROSITE" id="PS51764"/>
    </source>
</evidence>
<dbReference type="GO" id="GO:0008422">
    <property type="term" value="F:beta-glucosidase activity"/>
    <property type="evidence" value="ECO:0007669"/>
    <property type="project" value="TreeGrafter"/>
</dbReference>
<keyword evidence="8" id="KW-0732">Signal</keyword>
<evidence type="ECO:0000256" key="2">
    <source>
        <dbReference type="ARBA" id="ARBA00022801"/>
    </source>
</evidence>
<feature type="active site" description="Nucleophile" evidence="7">
    <location>
        <position position="374"/>
    </location>
</feature>
<keyword evidence="3" id="KW-0136">Cellulose degradation</keyword>
<dbReference type="Pfam" id="PF02156">
    <property type="entry name" value="Glyco_hydro_26"/>
    <property type="match status" value="1"/>
</dbReference>
<dbReference type="GO" id="GO:0030245">
    <property type="term" value="P:cellulose catabolic process"/>
    <property type="evidence" value="ECO:0007669"/>
    <property type="project" value="UniProtKB-KW"/>
</dbReference>
<dbReference type="Gene3D" id="3.20.20.80">
    <property type="entry name" value="Glycosidases"/>
    <property type="match status" value="2"/>
</dbReference>
<gene>
    <name evidence="10" type="ORF">DWY11_03130</name>
</gene>
<dbReference type="GO" id="GO:0009986">
    <property type="term" value="C:cell surface"/>
    <property type="evidence" value="ECO:0007669"/>
    <property type="project" value="TreeGrafter"/>
</dbReference>
<dbReference type="AlphaFoldDB" id="A0A412HHQ8"/>
<dbReference type="Pfam" id="PF00150">
    <property type="entry name" value="Cellulase"/>
    <property type="match status" value="1"/>
</dbReference>
<evidence type="ECO:0000256" key="3">
    <source>
        <dbReference type="ARBA" id="ARBA00023001"/>
    </source>
</evidence>
<sequence length="787" mass="88474">MKKLLLSLLAVMISFTALAQTKGDKLTINLKNGTSQVWNLTADGQTPVSKITHSADGKVGFVMTGLEDYGAFEIYDINDINNISFSIYHESEVGDVNLADPSATDKTKRLYKYLQLNYGSKTISSVIANVNWNTQEADKIYKATGKYPAMNCYDFIHIYVPKQGSNGWINYNDITPVTNWADQGGLVSLMWHFNVPKTESTVPGTNGSGVTCTPSETSFKAANVLTAGSWENKWFYQEMDKVVEVLQKLQDAGVVAIWRPFHEAAGNACLKSGASWGKSWFWWGYDGAETYKKLWQTMFDYFQNKGIHNLIWAWTTQNYNGDANTYNNDADWYPGDKYVDIIGRDLYGYNATKQSQEFKEIQTRYPGKLIALAECGTYANNNTATAGIDEAWNAGAKWSFFMPWYGSNMPSNDWWKAAMNSKNVITRDQVNLNANYVEESAVDAVKNMGIGTNFGNCTDVVAMWLNMGSNSVTDFEKAWGQEPTTKPMVDFLKKNGFNSVRIPVTWFQHMKADGTVDEAWMNRIQEIVDYVIDNGMYCILNVHHDTGADDEDVKHWIKADEANYKENKEKFEYLWTQIATRFKNYDQHLVFEGYNEMLDADNTWNAPKNASSYVGLNGYAQSFVNAVRATGGNNETRNLIINTYAAANGDDVLNNLAIPTDKVDGHIAVEVHTYAPWDWFAQKGKWDASCSKEIADMFTRLNRKFISKGIPCIIGEYGTHGSKSVSKTSSASEIQAAADQAADIVKQAKAYGVATFYWMSIFSEKDRTVPQWTLPTVVEAMKKAYNE</sequence>
<dbReference type="PROSITE" id="PS51764">
    <property type="entry name" value="GH26"/>
    <property type="match status" value="1"/>
</dbReference>
<evidence type="ECO:0000313" key="11">
    <source>
        <dbReference type="Proteomes" id="UP000283872"/>
    </source>
</evidence>